<dbReference type="PANTHER" id="PTHR30193:SF37">
    <property type="entry name" value="INNER MEMBRANE ABC TRANSPORTER PERMEASE PROTEIN YCJO"/>
    <property type="match status" value="1"/>
</dbReference>
<feature type="transmembrane region" description="Helical" evidence="7">
    <location>
        <begin position="196"/>
        <end position="221"/>
    </location>
</feature>
<protein>
    <submittedName>
        <fullName evidence="10">Carbohydrate ABC transporter membrane protein 1 (CUT1 family)</fullName>
    </submittedName>
</protein>
<comment type="similarity">
    <text evidence="7">Belongs to the binding-protein-dependent transport system permease family.</text>
</comment>
<comment type="caution">
    <text evidence="10">The sequence shown here is derived from an EMBL/GenBank/DDBJ whole genome shotgun (WGS) entry which is preliminary data.</text>
</comment>
<dbReference type="Gene3D" id="1.10.3720.10">
    <property type="entry name" value="MetI-like"/>
    <property type="match status" value="1"/>
</dbReference>
<dbReference type="RefSeq" id="WP_245511127.1">
    <property type="nucleotide sequence ID" value="NZ_SMAR01000044.1"/>
</dbReference>
<feature type="domain" description="ABC transmembrane type-1" evidence="9">
    <location>
        <begin position="111"/>
        <end position="324"/>
    </location>
</feature>
<dbReference type="EMBL" id="SMAR01000044">
    <property type="protein sequence ID" value="TCT30841.1"/>
    <property type="molecule type" value="Genomic_DNA"/>
</dbReference>
<organism evidence="10 11">
    <name type="scientific">Martelella mediterranea</name>
    <dbReference type="NCBI Taxonomy" id="293089"/>
    <lineage>
        <taxon>Bacteria</taxon>
        <taxon>Pseudomonadati</taxon>
        <taxon>Pseudomonadota</taxon>
        <taxon>Alphaproteobacteria</taxon>
        <taxon>Hyphomicrobiales</taxon>
        <taxon>Aurantimonadaceae</taxon>
        <taxon>Martelella</taxon>
    </lineage>
</organism>
<evidence type="ECO:0000256" key="2">
    <source>
        <dbReference type="ARBA" id="ARBA00022448"/>
    </source>
</evidence>
<dbReference type="AlphaFoldDB" id="A0A4R3NHG3"/>
<keyword evidence="3" id="KW-1003">Cell membrane</keyword>
<dbReference type="SUPFAM" id="SSF161098">
    <property type="entry name" value="MetI-like"/>
    <property type="match status" value="1"/>
</dbReference>
<dbReference type="Proteomes" id="UP000295097">
    <property type="component" value="Unassembled WGS sequence"/>
</dbReference>
<feature type="transmembrane region" description="Helical" evidence="7">
    <location>
        <begin position="148"/>
        <end position="168"/>
    </location>
</feature>
<dbReference type="InterPro" id="IPR000515">
    <property type="entry name" value="MetI-like"/>
</dbReference>
<dbReference type="CDD" id="cd06261">
    <property type="entry name" value="TM_PBP2"/>
    <property type="match status" value="1"/>
</dbReference>
<feature type="region of interest" description="Disordered" evidence="8">
    <location>
        <begin position="1"/>
        <end position="34"/>
    </location>
</feature>
<feature type="transmembrane region" description="Helical" evidence="7">
    <location>
        <begin position="242"/>
        <end position="264"/>
    </location>
</feature>
<proteinExistence type="inferred from homology"/>
<comment type="subcellular location">
    <subcellularLocation>
        <location evidence="1 7">Cell membrane</location>
        <topology evidence="1 7">Multi-pass membrane protein</topology>
    </subcellularLocation>
</comment>
<gene>
    <name evidence="10" type="ORF">EDC90_104413</name>
</gene>
<dbReference type="InterPro" id="IPR035906">
    <property type="entry name" value="MetI-like_sf"/>
</dbReference>
<keyword evidence="11" id="KW-1185">Reference proteome</keyword>
<dbReference type="PROSITE" id="PS50928">
    <property type="entry name" value="ABC_TM1"/>
    <property type="match status" value="1"/>
</dbReference>
<keyword evidence="6 7" id="KW-0472">Membrane</keyword>
<keyword evidence="4 7" id="KW-0812">Transmembrane</keyword>
<evidence type="ECO:0000256" key="4">
    <source>
        <dbReference type="ARBA" id="ARBA00022692"/>
    </source>
</evidence>
<feature type="transmembrane region" description="Helical" evidence="7">
    <location>
        <begin position="302"/>
        <end position="323"/>
    </location>
</feature>
<feature type="compositionally biased region" description="Polar residues" evidence="8">
    <location>
        <begin position="1"/>
        <end position="11"/>
    </location>
</feature>
<dbReference type="GO" id="GO:0055085">
    <property type="term" value="P:transmembrane transport"/>
    <property type="evidence" value="ECO:0007669"/>
    <property type="project" value="InterPro"/>
</dbReference>
<name>A0A4R3NHG3_9HYPH</name>
<feature type="transmembrane region" description="Helical" evidence="7">
    <location>
        <begin position="115"/>
        <end position="136"/>
    </location>
</feature>
<sequence length="332" mass="36460">MSISGKMQQEAVTPAAKTEMRPGGDNSPPGTTVRSSLRSRLAKQMFPYLLLLPTVGLLVTFCIYPLAQGLFMSLFRRGIVVTERVPATWPKFVGFDNFVAVFEDPEFLGVLARTVGFVVFAVPLVTIVSLLLALLLKRTFFGSGAVRAVVFFPAMISLLITGVVWKWLFGFNSGLINYVLSLVSIEPVPWLQDASMAQIAVVLVWVWANAGFYMMIIITGLTTIPEELYEAARIDAASPWRAFWRITLPLLKPTLSLVMILASVEAFKVYELVVSLTGGGPGRSTVYLIQTIYETAFRKPNAAGIAAAQSAILFVALLLLTIVQLRMSREKT</sequence>
<dbReference type="GO" id="GO:0005886">
    <property type="term" value="C:plasma membrane"/>
    <property type="evidence" value="ECO:0007669"/>
    <property type="project" value="UniProtKB-SubCell"/>
</dbReference>
<evidence type="ECO:0000256" key="3">
    <source>
        <dbReference type="ARBA" id="ARBA00022475"/>
    </source>
</evidence>
<feature type="transmembrane region" description="Helical" evidence="7">
    <location>
        <begin position="46"/>
        <end position="67"/>
    </location>
</feature>
<evidence type="ECO:0000256" key="7">
    <source>
        <dbReference type="RuleBase" id="RU363032"/>
    </source>
</evidence>
<evidence type="ECO:0000256" key="5">
    <source>
        <dbReference type="ARBA" id="ARBA00022989"/>
    </source>
</evidence>
<evidence type="ECO:0000259" key="9">
    <source>
        <dbReference type="PROSITE" id="PS50928"/>
    </source>
</evidence>
<keyword evidence="5 7" id="KW-1133">Transmembrane helix</keyword>
<evidence type="ECO:0000256" key="1">
    <source>
        <dbReference type="ARBA" id="ARBA00004651"/>
    </source>
</evidence>
<evidence type="ECO:0000313" key="11">
    <source>
        <dbReference type="Proteomes" id="UP000295097"/>
    </source>
</evidence>
<dbReference type="Pfam" id="PF00528">
    <property type="entry name" value="BPD_transp_1"/>
    <property type="match status" value="1"/>
</dbReference>
<reference evidence="10 11" key="1">
    <citation type="submission" date="2019-03" db="EMBL/GenBank/DDBJ databases">
        <title>Freshwater and sediment microbial communities from various areas in North America, analyzing microbe dynamics in response to fracking.</title>
        <authorList>
            <person name="Lamendella R."/>
        </authorList>
    </citation>
    <scope>NUCLEOTIDE SEQUENCE [LARGE SCALE GENOMIC DNA]</scope>
    <source>
        <strain evidence="10 11">175.2</strain>
    </source>
</reference>
<keyword evidence="2 7" id="KW-0813">Transport</keyword>
<dbReference type="PANTHER" id="PTHR30193">
    <property type="entry name" value="ABC TRANSPORTER PERMEASE PROTEIN"/>
    <property type="match status" value="1"/>
</dbReference>
<evidence type="ECO:0000256" key="6">
    <source>
        <dbReference type="ARBA" id="ARBA00023136"/>
    </source>
</evidence>
<evidence type="ECO:0000313" key="10">
    <source>
        <dbReference type="EMBL" id="TCT30841.1"/>
    </source>
</evidence>
<evidence type="ECO:0000256" key="8">
    <source>
        <dbReference type="SAM" id="MobiDB-lite"/>
    </source>
</evidence>
<dbReference type="InterPro" id="IPR051393">
    <property type="entry name" value="ABC_transporter_permease"/>
</dbReference>
<accession>A0A4R3NHG3</accession>